<accession>W4QDJ7</accession>
<dbReference type="EMBL" id="BAUU01000008">
    <property type="protein sequence ID" value="GAE30012.1"/>
    <property type="molecule type" value="Genomic_DNA"/>
</dbReference>
<gene>
    <name evidence="3" type="ORF">JCM9152_1404</name>
</gene>
<reference evidence="3" key="1">
    <citation type="journal article" date="2014" name="Genome Announc.">
        <title>Draft Genome Sequences of Three Alkaliphilic Bacillus Strains, Bacillus wakoensis JCM 9140T, Bacillus akibai JCM 9157T, and Bacillus hemicellulosilyticus JCM 9152T.</title>
        <authorList>
            <person name="Yuki M."/>
            <person name="Oshima K."/>
            <person name="Suda W."/>
            <person name="Oshida Y."/>
            <person name="Kitamura K."/>
            <person name="Iida T."/>
            <person name="Hattori M."/>
            <person name="Ohkuma M."/>
        </authorList>
    </citation>
    <scope>NUCLEOTIDE SEQUENCE [LARGE SCALE GENOMIC DNA]</scope>
    <source>
        <strain evidence="3">JCM 9152</strain>
    </source>
</reference>
<feature type="transmembrane region" description="Helical" evidence="1">
    <location>
        <begin position="102"/>
        <end position="119"/>
    </location>
</feature>
<comment type="caution">
    <text evidence="3">The sequence shown here is derived from an EMBL/GenBank/DDBJ whole genome shotgun (WGS) entry which is preliminary data.</text>
</comment>
<dbReference type="PANTHER" id="PTHR30590:SF2">
    <property type="entry name" value="INNER MEMBRANE PROTEIN"/>
    <property type="match status" value="1"/>
</dbReference>
<evidence type="ECO:0000256" key="1">
    <source>
        <dbReference type="SAM" id="Phobius"/>
    </source>
</evidence>
<feature type="transmembrane region" description="Helical" evidence="1">
    <location>
        <begin position="24"/>
        <end position="42"/>
    </location>
</feature>
<feature type="transmembrane region" description="Helical" evidence="1">
    <location>
        <begin position="125"/>
        <end position="140"/>
    </location>
</feature>
<feature type="transmembrane region" description="Helical" evidence="1">
    <location>
        <begin position="62"/>
        <end position="82"/>
    </location>
</feature>
<feature type="transmembrane region" description="Helical" evidence="1">
    <location>
        <begin position="147"/>
        <end position="164"/>
    </location>
</feature>
<name>W4QDJ7_9BACI</name>
<sequence>MDKTTTSPLLTNDRIESLDMMRGLALLGILLANSMHFQYGLFLIPDIHNYYPNGIIDRIAEGFILLFVQSSFYTLFSFLFGYGMAFLKERLLTREQPFARVYWRRMLILLLVGYLHGVYIWDGDILFVYALTGFILFFFLKLKVRGLLIWSIILLSLMALSITMPEEDESMATFNEQLYQYSLEEREVLSSASYSDVVTFRQEADPLGFGWMSDVIIQGSAIFSVLGMFLLGAFVARKKWLEQPEKYQRLFKRVWWITLCIGFPSKLAYVLNETVQTEALHTFVGGPMVAMFYASSIALLATNKKAYTWLKPLTFVGRLSLTNYLLQSIVFTTLFYGYGIGLFGKIGFFIGILISFVFFFIQILLSKWWLKRFKIGPIEWLWRLGTYWRRPRFKNETHS</sequence>
<dbReference type="RefSeq" id="WP_035342204.1">
    <property type="nucleotide sequence ID" value="NZ_BAUU01000008.1"/>
</dbReference>
<dbReference type="AlphaFoldDB" id="W4QDJ7"/>
<proteinExistence type="predicted"/>
<feature type="transmembrane region" description="Helical" evidence="1">
    <location>
        <begin position="283"/>
        <end position="301"/>
    </location>
</feature>
<dbReference type="InterPro" id="IPR007349">
    <property type="entry name" value="DUF418"/>
</dbReference>
<dbReference type="Proteomes" id="UP000018895">
    <property type="component" value="Unassembled WGS sequence"/>
</dbReference>
<feature type="transmembrane region" description="Helical" evidence="1">
    <location>
        <begin position="215"/>
        <end position="234"/>
    </location>
</feature>
<dbReference type="PANTHER" id="PTHR30590">
    <property type="entry name" value="INNER MEMBRANE PROTEIN"/>
    <property type="match status" value="1"/>
</dbReference>
<feature type="transmembrane region" description="Helical" evidence="1">
    <location>
        <begin position="346"/>
        <end position="365"/>
    </location>
</feature>
<keyword evidence="4" id="KW-1185">Reference proteome</keyword>
<feature type="transmembrane region" description="Helical" evidence="1">
    <location>
        <begin position="254"/>
        <end position="271"/>
    </location>
</feature>
<keyword evidence="1" id="KW-1133">Transmembrane helix</keyword>
<dbReference type="OrthoDB" id="9807744at2"/>
<feature type="domain" description="DUF418" evidence="2">
    <location>
        <begin position="236"/>
        <end position="389"/>
    </location>
</feature>
<protein>
    <recommendedName>
        <fullName evidence="2">DUF418 domain-containing protein</fullName>
    </recommendedName>
</protein>
<feature type="transmembrane region" description="Helical" evidence="1">
    <location>
        <begin position="321"/>
        <end position="340"/>
    </location>
</feature>
<evidence type="ECO:0000313" key="3">
    <source>
        <dbReference type="EMBL" id="GAE30012.1"/>
    </source>
</evidence>
<evidence type="ECO:0000259" key="2">
    <source>
        <dbReference type="Pfam" id="PF04235"/>
    </source>
</evidence>
<organism evidence="3 4">
    <name type="scientific">Halalkalibacter hemicellulosilyticusJCM 9152</name>
    <dbReference type="NCBI Taxonomy" id="1236971"/>
    <lineage>
        <taxon>Bacteria</taxon>
        <taxon>Bacillati</taxon>
        <taxon>Bacillota</taxon>
        <taxon>Bacilli</taxon>
        <taxon>Bacillales</taxon>
        <taxon>Bacillaceae</taxon>
        <taxon>Halalkalibacter</taxon>
    </lineage>
</organism>
<dbReference type="Pfam" id="PF04235">
    <property type="entry name" value="DUF418"/>
    <property type="match status" value="1"/>
</dbReference>
<keyword evidence="1" id="KW-0812">Transmembrane</keyword>
<evidence type="ECO:0000313" key="4">
    <source>
        <dbReference type="Proteomes" id="UP000018895"/>
    </source>
</evidence>
<keyword evidence="1" id="KW-0472">Membrane</keyword>
<dbReference type="InterPro" id="IPR052529">
    <property type="entry name" value="Bact_Transport_Assoc"/>
</dbReference>